<evidence type="ECO:0000256" key="2">
    <source>
        <dbReference type="ARBA" id="ARBA00012485"/>
    </source>
</evidence>
<dbReference type="Pfam" id="PF00632">
    <property type="entry name" value="HECT"/>
    <property type="match status" value="1"/>
</dbReference>
<accession>V5BZ13</accession>
<dbReference type="Gene3D" id="3.30.2410.10">
    <property type="entry name" value="Hect, E3 ligase catalytic domain"/>
    <property type="match status" value="1"/>
</dbReference>
<gene>
    <name evidence="8" type="ORF">TCDM_01510</name>
</gene>
<keyword evidence="4 5" id="KW-0833">Ubl conjugation pathway</keyword>
<dbReference type="PANTHER" id="PTHR45700">
    <property type="entry name" value="UBIQUITIN-PROTEIN LIGASE E3C"/>
    <property type="match status" value="1"/>
</dbReference>
<dbReference type="PANTHER" id="PTHR45700:SF2">
    <property type="entry name" value="UBIQUITIN-PROTEIN LIGASE E3C"/>
    <property type="match status" value="1"/>
</dbReference>
<dbReference type="GO" id="GO:0061630">
    <property type="term" value="F:ubiquitin protein ligase activity"/>
    <property type="evidence" value="ECO:0007669"/>
    <property type="project" value="UniProtKB-EC"/>
</dbReference>
<dbReference type="EMBL" id="AYLP01000009">
    <property type="protein sequence ID" value="ESS69788.1"/>
    <property type="molecule type" value="Genomic_DNA"/>
</dbReference>
<dbReference type="EC" id="2.3.2.26" evidence="2"/>
<keyword evidence="3" id="KW-0808">Transferase</keyword>
<evidence type="ECO:0000256" key="4">
    <source>
        <dbReference type="ARBA" id="ARBA00022786"/>
    </source>
</evidence>
<dbReference type="Gene3D" id="3.90.1750.10">
    <property type="entry name" value="Hect, E3 ligase catalytic domains"/>
    <property type="match status" value="1"/>
</dbReference>
<dbReference type="GO" id="GO:0016874">
    <property type="term" value="F:ligase activity"/>
    <property type="evidence" value="ECO:0007669"/>
    <property type="project" value="UniProtKB-KW"/>
</dbReference>
<dbReference type="SUPFAM" id="SSF56204">
    <property type="entry name" value="Hect, E3 ligase catalytic domain"/>
    <property type="match status" value="1"/>
</dbReference>
<dbReference type="AlphaFoldDB" id="V5BZ13"/>
<feature type="active site" description="Glycyl thioester intermediate" evidence="5">
    <location>
        <position position="1114"/>
    </location>
</feature>
<evidence type="ECO:0000256" key="6">
    <source>
        <dbReference type="SAM" id="Phobius"/>
    </source>
</evidence>
<sequence>MTAFRIRRLYPIYLFISFLRAFLSPFFFLFEDTFVSTPSFFFLLSVSACFPPLPLLTFRRLPATGAEEMNGNFVFNGRSRPTHLSLSRDHQPSKDAILAETRKKRERREINRVQQQAALRIQRKARLWLSRMALADLAFNLFQSIRDESQKTPGRRLERSCWDFEFFCRGKRRGVDHNSRRMMCTQVVLQQLRRSIRAGSVREELFGCQHGLDLLARLIFEEYARPPVNAEEKETLWKEEHLFLFDALLETNKSLNEKVKLWIRALQLVIQHGTSGNASVVSRIQGLYASFSACDIAVAMEAPEGREMLLEALTSSAHNGPYISPTSCALDVLLASQHEEECAVNQEVNRVLLEAIVDVTASKLPEILRFNTTAALGKLVRLTPFFLGAEGSRDGELRRKWLKCLVELTIHASRDDELLKTTIVDLMHPHIEGPAHSSRYEHLPTYLFTADCGLRLLKENASAVAALIESSSEGEASSPSRSNAFFDFNLLCSTFVWPLYNFSLKSPEQRIEVTTIFSKLVNSSELLRSLWKIYQDCHSSTPGDPSGMKKESLLTRVKAGEVAHLPFTGEPPAELLGTVTGTTSARSLFWDMYPAVSVLFFTLLSYFVDATDFMEGLENGEVMDCNDAVLLLLSLKGIVHRSYMHGIFPHCNGEAVAQTALRLLTKLHVIDEVQSFVPHPSVWIAINDPMILGTFESITRETWLDVDAALEFSKLNYLEGNEGDAVQVNSASICHPHWTGSTTWSHQERIVRLLQNAPFTIPFNVRASVFSALILSFEQNMLFYSQQPFLVHRGHVFIDAFDRFAKVPDSPDMFSVRFRDTNNLVEEGYGEGVYREFLVNLCTEGFAAEYGMFRQTEDGDVYPNPFSYEVTGDPQHLRRITFLGAMVGRSLRDGVVQDIPFAPHFRNAILGRSNSINNLKSFDRELYRQIMSLRSLSEEEIENLSLTFTYTVDILDEVREVELLRGGRDIPVTRRNCLNYIHLLAGFKLNHESARQTRAFLEGLGMIVNLSWLKLFDGKEVMKLFGGDAESAIDVSDWRKHTQYHRADDEESAPVHVFWRVVEAMSLEERKRLLKFTTSMNRPPLLGFQFLNPPFKVHVEWDASEERLPSASTCFSTLKLPPYKDFTTAFSKITAAIEGTEDFGLT</sequence>
<dbReference type="CDD" id="cd00078">
    <property type="entry name" value="HECTc"/>
    <property type="match status" value="1"/>
</dbReference>
<feature type="domain" description="HECT" evidence="7">
    <location>
        <begin position="832"/>
        <end position="1146"/>
    </location>
</feature>
<evidence type="ECO:0000256" key="1">
    <source>
        <dbReference type="ARBA" id="ARBA00000885"/>
    </source>
</evidence>
<evidence type="ECO:0000313" key="9">
    <source>
        <dbReference type="Proteomes" id="UP000017861"/>
    </source>
</evidence>
<comment type="catalytic activity">
    <reaction evidence="1">
        <text>S-ubiquitinyl-[E2 ubiquitin-conjugating enzyme]-L-cysteine + [acceptor protein]-L-lysine = [E2 ubiquitin-conjugating enzyme]-L-cysteine + N(6)-ubiquitinyl-[acceptor protein]-L-lysine.</text>
        <dbReference type="EC" id="2.3.2.26"/>
    </reaction>
</comment>
<feature type="transmembrane region" description="Helical" evidence="6">
    <location>
        <begin position="12"/>
        <end position="30"/>
    </location>
</feature>
<keyword evidence="8" id="KW-0436">Ligase</keyword>
<dbReference type="InterPro" id="IPR035983">
    <property type="entry name" value="Hect_E3_ubiquitin_ligase"/>
</dbReference>
<protein>
    <recommendedName>
        <fullName evidence="2">HECT-type E3 ubiquitin transferase</fullName>
        <ecNumber evidence="2">2.3.2.26</ecNumber>
    </recommendedName>
</protein>
<organism evidence="8 9">
    <name type="scientific">Trypanosoma cruzi Dm28c</name>
    <dbReference type="NCBI Taxonomy" id="1416333"/>
    <lineage>
        <taxon>Eukaryota</taxon>
        <taxon>Discoba</taxon>
        <taxon>Euglenozoa</taxon>
        <taxon>Kinetoplastea</taxon>
        <taxon>Metakinetoplastina</taxon>
        <taxon>Trypanosomatida</taxon>
        <taxon>Trypanosomatidae</taxon>
        <taxon>Trypanosoma</taxon>
        <taxon>Schizotrypanum</taxon>
    </lineage>
</organism>
<comment type="caution">
    <text evidence="8">The sequence shown here is derived from an EMBL/GenBank/DDBJ whole genome shotgun (WGS) entry which is preliminary data.</text>
</comment>
<dbReference type="Proteomes" id="UP000017861">
    <property type="component" value="Unassembled WGS sequence"/>
</dbReference>
<keyword evidence="6" id="KW-0472">Membrane</keyword>
<dbReference type="SMART" id="SM00119">
    <property type="entry name" value="HECTc"/>
    <property type="match status" value="1"/>
</dbReference>
<keyword evidence="6" id="KW-1133">Transmembrane helix</keyword>
<dbReference type="Gene3D" id="3.30.2160.10">
    <property type="entry name" value="Hect, E3 ligase catalytic domain"/>
    <property type="match status" value="1"/>
</dbReference>
<reference evidence="8 9" key="1">
    <citation type="journal article" date="2014" name="Genome Announc.">
        <title>Trypanosoma cruzi Clone Dm28c Draft Genome Sequence.</title>
        <authorList>
            <person name="Grisard E.C."/>
            <person name="Teixeira S.M."/>
            <person name="de Almeida L.G."/>
            <person name="Stoco P.H."/>
            <person name="Gerber A.L."/>
            <person name="Talavera-Lopez C."/>
            <person name="Lima O.C."/>
            <person name="Andersson B."/>
            <person name="de Vasconcelos A.T."/>
        </authorList>
    </citation>
    <scope>NUCLEOTIDE SEQUENCE [LARGE SCALE GENOMIC DNA]</scope>
    <source>
        <strain evidence="8 9">Dm28c</strain>
    </source>
</reference>
<dbReference type="GO" id="GO:0006511">
    <property type="term" value="P:ubiquitin-dependent protein catabolic process"/>
    <property type="evidence" value="ECO:0007669"/>
    <property type="project" value="TreeGrafter"/>
</dbReference>
<keyword evidence="6" id="KW-0812">Transmembrane</keyword>
<dbReference type="GO" id="GO:0000209">
    <property type="term" value="P:protein polyubiquitination"/>
    <property type="evidence" value="ECO:0007669"/>
    <property type="project" value="InterPro"/>
</dbReference>
<evidence type="ECO:0000313" key="8">
    <source>
        <dbReference type="EMBL" id="ESS69788.1"/>
    </source>
</evidence>
<dbReference type="VEuPathDB" id="TriTrypDB:TCDM_01510"/>
<evidence type="ECO:0000259" key="7">
    <source>
        <dbReference type="PROSITE" id="PS50237"/>
    </source>
</evidence>
<dbReference type="PROSITE" id="PS50237">
    <property type="entry name" value="HECT"/>
    <property type="match status" value="1"/>
</dbReference>
<evidence type="ECO:0000256" key="3">
    <source>
        <dbReference type="ARBA" id="ARBA00022679"/>
    </source>
</evidence>
<dbReference type="InterPro" id="IPR000569">
    <property type="entry name" value="HECT_dom"/>
</dbReference>
<dbReference type="OrthoDB" id="8068875at2759"/>
<dbReference type="FunFam" id="3.30.2160.10:FF:000002">
    <property type="entry name" value="Putative Ubiquitin-protein ligase E3C"/>
    <property type="match status" value="1"/>
</dbReference>
<dbReference type="InterPro" id="IPR044611">
    <property type="entry name" value="E3A/B/C-like"/>
</dbReference>
<name>V5BZ13_TRYCR</name>
<proteinExistence type="predicted"/>
<evidence type="ECO:0000256" key="5">
    <source>
        <dbReference type="PROSITE-ProRule" id="PRU00104"/>
    </source>
</evidence>